<dbReference type="AlphaFoldDB" id="A0A2P7Q2H9"/>
<dbReference type="PANTHER" id="PTHR43479">
    <property type="entry name" value="ACREF/ENVCD OPERON REPRESSOR-RELATED"/>
    <property type="match status" value="1"/>
</dbReference>
<dbReference type="InterPro" id="IPR009057">
    <property type="entry name" value="Homeodomain-like_sf"/>
</dbReference>
<sequence length="207" mass="24498">MTTREKIIYEALSLFSVKGYDAVTIREIASAVGIKESSIYNHFKNKQDILNKIIEETLERYYKNLESVQVPQSEAENVSELYDNISDDTFLDICTKIFMFYLKDDYISKLRRLLTIEQYSNEEIGETFRNVFIDRILETQRQVLQKFIDSGRFIQGDAYTMALHFYSPVFLLLYKYDNCPEEEEQAIAALKKHAIQYNAIYRIKRDR</sequence>
<dbReference type="Gene3D" id="1.10.357.10">
    <property type="entry name" value="Tetracycline Repressor, domain 2"/>
    <property type="match status" value="1"/>
</dbReference>
<gene>
    <name evidence="4" type="ORF">UF10_01910</name>
</gene>
<name>A0A2P7Q2H9_9FIRM</name>
<dbReference type="InterPro" id="IPR001647">
    <property type="entry name" value="HTH_TetR"/>
</dbReference>
<organism evidence="4 5">
    <name type="scientific">Peptostreptococcus russellii</name>
    <dbReference type="NCBI Taxonomy" id="215200"/>
    <lineage>
        <taxon>Bacteria</taxon>
        <taxon>Bacillati</taxon>
        <taxon>Bacillota</taxon>
        <taxon>Clostridia</taxon>
        <taxon>Peptostreptococcales</taxon>
        <taxon>Peptostreptococcaceae</taxon>
        <taxon>Peptostreptococcus</taxon>
    </lineage>
</organism>
<reference evidence="4" key="1">
    <citation type="thesis" date="2015" institute="Rutgers" country="The State University of New Jersey, 14 College Farm Rd., New Brunswick, NJ, USA">
        <title>Ammonia toxicity in bacteria and its implications for treatment of and resource recovery from highly nitrogenous organic wastes.</title>
        <authorList>
            <person name="Luther A.K."/>
        </authorList>
    </citation>
    <scope>NUCLEOTIDE SEQUENCE</scope>
    <source>
        <strain evidence="4">RT-10B</strain>
    </source>
</reference>
<dbReference type="Pfam" id="PF00440">
    <property type="entry name" value="TetR_N"/>
    <property type="match status" value="1"/>
</dbReference>
<accession>A0A2P7Q2H9</accession>
<proteinExistence type="predicted"/>
<dbReference type="PROSITE" id="PS50977">
    <property type="entry name" value="HTH_TETR_2"/>
    <property type="match status" value="1"/>
</dbReference>
<dbReference type="GO" id="GO:0003677">
    <property type="term" value="F:DNA binding"/>
    <property type="evidence" value="ECO:0007669"/>
    <property type="project" value="UniProtKB-UniRule"/>
</dbReference>
<dbReference type="EMBL" id="JYGE01000002">
    <property type="protein sequence ID" value="PSJ32159.1"/>
    <property type="molecule type" value="Genomic_DNA"/>
</dbReference>
<dbReference type="SUPFAM" id="SSF46689">
    <property type="entry name" value="Homeodomain-like"/>
    <property type="match status" value="1"/>
</dbReference>
<dbReference type="PANTHER" id="PTHR43479:SF11">
    <property type="entry name" value="ACREF_ENVCD OPERON REPRESSOR-RELATED"/>
    <property type="match status" value="1"/>
</dbReference>
<evidence type="ECO:0000259" key="3">
    <source>
        <dbReference type="PROSITE" id="PS50977"/>
    </source>
</evidence>
<evidence type="ECO:0000256" key="1">
    <source>
        <dbReference type="ARBA" id="ARBA00023125"/>
    </source>
</evidence>
<dbReference type="PRINTS" id="PR00455">
    <property type="entry name" value="HTHTETR"/>
</dbReference>
<protein>
    <recommendedName>
        <fullName evidence="3">HTH tetR-type domain-containing protein</fullName>
    </recommendedName>
</protein>
<comment type="caution">
    <text evidence="4">The sequence shown here is derived from an EMBL/GenBank/DDBJ whole genome shotgun (WGS) entry which is preliminary data.</text>
</comment>
<feature type="domain" description="HTH tetR-type" evidence="3">
    <location>
        <begin position="1"/>
        <end position="61"/>
    </location>
</feature>
<feature type="DNA-binding region" description="H-T-H motif" evidence="2">
    <location>
        <begin position="24"/>
        <end position="43"/>
    </location>
</feature>
<keyword evidence="5" id="KW-1185">Reference proteome</keyword>
<evidence type="ECO:0000256" key="2">
    <source>
        <dbReference type="PROSITE-ProRule" id="PRU00335"/>
    </source>
</evidence>
<dbReference type="InterPro" id="IPR050624">
    <property type="entry name" value="HTH-type_Tx_Regulator"/>
</dbReference>
<dbReference type="RefSeq" id="WP_170062425.1">
    <property type="nucleotide sequence ID" value="NZ_JYGE01000002.1"/>
</dbReference>
<evidence type="ECO:0000313" key="5">
    <source>
        <dbReference type="Proteomes" id="UP000241434"/>
    </source>
</evidence>
<dbReference type="Proteomes" id="UP000241434">
    <property type="component" value="Unassembled WGS sequence"/>
</dbReference>
<evidence type="ECO:0000313" key="4">
    <source>
        <dbReference type="EMBL" id="PSJ32159.1"/>
    </source>
</evidence>
<keyword evidence="1 2" id="KW-0238">DNA-binding</keyword>